<feature type="coiled-coil region" evidence="3">
    <location>
        <begin position="1289"/>
        <end position="1370"/>
    </location>
</feature>
<dbReference type="PANTHER" id="PTHR45615:SF63">
    <property type="entry name" value="CHROMOSOME UNDETERMINED SCAFFOLD_10, WHOLE GENOME SHOTGUN SEQUENCE"/>
    <property type="match status" value="1"/>
</dbReference>
<evidence type="ECO:0008006" key="9">
    <source>
        <dbReference type="Google" id="ProtNLM"/>
    </source>
</evidence>
<feature type="coiled-coil region" evidence="3">
    <location>
        <begin position="1470"/>
        <end position="1522"/>
    </location>
</feature>
<organism evidence="7 8">
    <name type="scientific">Xylaria flabelliformis</name>
    <dbReference type="NCBI Taxonomy" id="2512241"/>
    <lineage>
        <taxon>Eukaryota</taxon>
        <taxon>Fungi</taxon>
        <taxon>Dikarya</taxon>
        <taxon>Ascomycota</taxon>
        <taxon>Pezizomycotina</taxon>
        <taxon>Sordariomycetes</taxon>
        <taxon>Xylariomycetidae</taxon>
        <taxon>Xylariales</taxon>
        <taxon>Xylariaceae</taxon>
        <taxon>Xylaria</taxon>
    </lineage>
</organism>
<feature type="region of interest" description="Disordered" evidence="4">
    <location>
        <begin position="787"/>
        <end position="809"/>
    </location>
</feature>
<feature type="compositionally biased region" description="Low complexity" evidence="4">
    <location>
        <begin position="301"/>
        <end position="312"/>
    </location>
</feature>
<dbReference type="Pfam" id="PF07989">
    <property type="entry name" value="Cnn_1N"/>
    <property type="match status" value="1"/>
</dbReference>
<reference evidence="8" key="1">
    <citation type="submission" date="2019-06" db="EMBL/GenBank/DDBJ databases">
        <title>Draft genome sequence of the griseofulvin-producing fungus Xylaria cubensis strain G536.</title>
        <authorList>
            <person name="Mead M.E."/>
            <person name="Raja H.A."/>
            <person name="Steenwyk J.L."/>
            <person name="Knowles S.L."/>
            <person name="Oberlies N.H."/>
            <person name="Rokas A."/>
        </authorList>
    </citation>
    <scope>NUCLEOTIDE SEQUENCE [LARGE SCALE GENOMIC DNA]</scope>
    <source>
        <strain evidence="8">G536</strain>
    </source>
</reference>
<feature type="region of interest" description="Disordered" evidence="4">
    <location>
        <begin position="361"/>
        <end position="402"/>
    </location>
</feature>
<keyword evidence="8" id="KW-1185">Reference proteome</keyword>
<feature type="compositionally biased region" description="Basic and acidic residues" evidence="4">
    <location>
        <begin position="1414"/>
        <end position="1432"/>
    </location>
</feature>
<feature type="region of interest" description="Disordered" evidence="4">
    <location>
        <begin position="1"/>
        <end position="322"/>
    </location>
</feature>
<feature type="region of interest" description="Disordered" evidence="4">
    <location>
        <begin position="677"/>
        <end position="735"/>
    </location>
</feature>
<feature type="compositionally biased region" description="Basic and acidic residues" evidence="4">
    <location>
        <begin position="715"/>
        <end position="735"/>
    </location>
</feature>
<feature type="domain" description="Centrosomin N-terminal motif 1" evidence="5">
    <location>
        <begin position="462"/>
        <end position="533"/>
    </location>
</feature>
<accession>A0A553I675</accession>
<feature type="region of interest" description="Disordered" evidence="4">
    <location>
        <begin position="428"/>
        <end position="461"/>
    </location>
</feature>
<evidence type="ECO:0000259" key="5">
    <source>
        <dbReference type="Pfam" id="PF07989"/>
    </source>
</evidence>
<evidence type="ECO:0000256" key="3">
    <source>
        <dbReference type="SAM" id="Coils"/>
    </source>
</evidence>
<dbReference type="EMBL" id="VFLP01000014">
    <property type="protein sequence ID" value="TRX95707.1"/>
    <property type="molecule type" value="Genomic_DNA"/>
</dbReference>
<dbReference type="PANTHER" id="PTHR45615">
    <property type="entry name" value="MYOSIN HEAVY CHAIN, NON-MUSCLE"/>
    <property type="match status" value="1"/>
</dbReference>
<dbReference type="OrthoDB" id="10255000at2759"/>
<gene>
    <name evidence="7" type="ORF">FHL15_003261</name>
</gene>
<keyword evidence="3" id="KW-0175">Coiled coil</keyword>
<feature type="compositionally biased region" description="Low complexity" evidence="4">
    <location>
        <begin position="1435"/>
        <end position="1449"/>
    </location>
</feature>
<evidence type="ECO:0000256" key="1">
    <source>
        <dbReference type="ARBA" id="ARBA00004496"/>
    </source>
</evidence>
<feature type="compositionally biased region" description="Low complexity" evidence="4">
    <location>
        <begin position="143"/>
        <end position="160"/>
    </location>
</feature>
<feature type="region of interest" description="Disordered" evidence="4">
    <location>
        <begin position="1378"/>
        <end position="1469"/>
    </location>
</feature>
<feature type="compositionally biased region" description="Polar residues" evidence="4">
    <location>
        <begin position="794"/>
        <end position="803"/>
    </location>
</feature>
<feature type="compositionally biased region" description="Basic and acidic residues" evidence="4">
    <location>
        <begin position="40"/>
        <end position="66"/>
    </location>
</feature>
<evidence type="ECO:0000259" key="6">
    <source>
        <dbReference type="Pfam" id="PF12808"/>
    </source>
</evidence>
<sequence length="1524" mass="170633">MEEGETHGAGQQGHAEVEQESTQHKRSHSHPDDSSFVEFTKLEPEYDYHADDSLTEEEHVRAHLQDVESSFMPPASPTIQVTGPDAGIDDTYLFDVAPKQPPTPSAAAPAQPQEYLTEQLTEHAAPISTPEALDANQQQTRESPALTTPAKPATPASAPSGFSPAQLKNSLVHEPQPASVSHNGNGDGDHVNSANTTNTTFTTENLSSPTPAIAARAASRAAAIATNATGSKRSDEHDDDEMLVQGISNNEDANDDVPFSTGAPTPNHSGSDVDENPPSAGAGATQGNALKVEKRPKYLRSRNASQRSSASSFLTSDDVESDGTVGADYALQSGGAAPAFGLTRGASNELSRSLSMGSMASGFDDSLDPLRGGPLEPLEEVESPVQEHPADTLATPKANKGPLNAFTDTVIARHVRNVEVPESLAKEYQTKGGLSTPLQSSRRLADYTPAPSTAARGGRNMTLKEQSNTIERLSKENFDLKLKVMFLSDRLDKLSEEGIKEMISENVELRTSLAVIQRDNKMLRRRVKELEKRYHDDEGRPSTARSAFSSEGRETPTFESSAQANEEEIIILRERIEDYVREIERLRSENMASELEKRKLVETVKTMGDRVTERVGDNLGRQEEAEVWKDLLEQETARREQADDDNRKLRDEIFALKQEMNGSLPVGGALHHTTNIYNISRKPRQTSPSRSRPVSSFSGEADQANSLSQSSTLVEELRRESEKLRHENAELRREVGAQTSMLTSRHREKERLYQEIEELKLAQRRGGPAPSTLDSLLDRSASRVAQIRPMSRGSGRSQITSTMDEQDREDFENKIAEQRDKMNEVKFKNQELQRELDSCMADFEEAVEAKRQAEENAMAVQDELENTMNDLMTIQAERDEALQDQNVWETKFADLQEEAQGLVNELEAEVDQKIDEIQRLEMDLQDRSDNFEALQEEMRSMTESLIRLEDEQTKTERRIEQLEQELADSGKELEDLETQLLESNEKAQRLSVQQESSQGEIAFLREEQEGDKIRIGDLEAALANAEQIITDERDRAKELDQRLANERKQRELIANREKEEVQQIVNDLNREASAAKEEARILRKSLGNREVEATQWKERLVELESNLREALGDLNGTRSSLLQSIATLQRELETTARELDTTKSSLSEKERIIKQRDSLLESHALESRKLGEMLEKERQAHRNTNNQFETFQRTHQHVTRTVTSQDSRIIELEATRVSDKKKINHLESTFKEQIAERNNLLLVLWTRLSAICGSDWTHNNSLINGRALPSIESISTMLPGFSKNLLAAIKMIESLLGNFQARIKSVERELWKEYQTLESNLEVRTKKLERLETLVRSGVANGNFDAQTRLAQLETAYRTLKIDHATLQRAHDARNRGGIYPDRVLTKQSSSQVSSSEELIEGGSPSPLVPTGPHGRESKLPRSKTTHLDTTTHKSAVSSLTRSSSSTLVPDSGRLSSSHGDPGSGSGIEHSQWMLRLRQLEHKLQEEREARVMDRTQARQRIQDSERQNAELTAELVRVRRKAE</sequence>
<feature type="region of interest" description="Disordered" evidence="4">
    <location>
        <begin position="533"/>
        <end position="562"/>
    </location>
</feature>
<evidence type="ECO:0000313" key="7">
    <source>
        <dbReference type="EMBL" id="TRX95707.1"/>
    </source>
</evidence>
<dbReference type="GO" id="GO:0005737">
    <property type="term" value="C:cytoplasm"/>
    <property type="evidence" value="ECO:0007669"/>
    <property type="project" value="UniProtKB-SubCell"/>
</dbReference>
<dbReference type="InterPro" id="IPR024545">
    <property type="entry name" value="Mto1-like_Mto2p-bd"/>
</dbReference>
<keyword evidence="2" id="KW-0963">Cytoplasm</keyword>
<evidence type="ECO:0000256" key="4">
    <source>
        <dbReference type="SAM" id="MobiDB-lite"/>
    </source>
</evidence>
<feature type="compositionally biased region" description="Polar residues" evidence="4">
    <location>
        <begin position="703"/>
        <end position="713"/>
    </location>
</feature>
<evidence type="ECO:0000256" key="2">
    <source>
        <dbReference type="ARBA" id="ARBA00022490"/>
    </source>
</evidence>
<dbReference type="GO" id="GO:0005815">
    <property type="term" value="C:microtubule organizing center"/>
    <property type="evidence" value="ECO:0007669"/>
    <property type="project" value="InterPro"/>
</dbReference>
<name>A0A553I675_9PEZI</name>
<feature type="domain" description="Mto1-like Mto2p-binding" evidence="6">
    <location>
        <begin position="1473"/>
        <end position="1520"/>
    </location>
</feature>
<feature type="compositionally biased region" description="Basic and acidic residues" evidence="4">
    <location>
        <begin position="15"/>
        <end position="33"/>
    </location>
</feature>
<dbReference type="InterPro" id="IPR012943">
    <property type="entry name" value="Cnn_1N"/>
</dbReference>
<protein>
    <recommendedName>
        <fullName evidence="9">Centrosomin N-terminal motif 1 domain-containing protein</fullName>
    </recommendedName>
</protein>
<comment type="subcellular location">
    <subcellularLocation>
        <location evidence="1">Cytoplasm</location>
    </subcellularLocation>
</comment>
<comment type="caution">
    <text evidence="7">The sequence shown here is derived from an EMBL/GenBank/DDBJ whole genome shotgun (WGS) entry which is preliminary data.</text>
</comment>
<dbReference type="Proteomes" id="UP000319160">
    <property type="component" value="Unassembled WGS sequence"/>
</dbReference>
<feature type="coiled-coil region" evidence="3">
    <location>
        <begin position="632"/>
        <end position="659"/>
    </location>
</feature>
<feature type="compositionally biased region" description="Low complexity" evidence="4">
    <location>
        <begin position="195"/>
        <end position="226"/>
    </location>
</feature>
<dbReference type="STRING" id="2512241.A0A553I675"/>
<evidence type="ECO:0000313" key="8">
    <source>
        <dbReference type="Proteomes" id="UP000319160"/>
    </source>
</evidence>
<dbReference type="Pfam" id="PF12808">
    <property type="entry name" value="Mto2_bdg"/>
    <property type="match status" value="1"/>
</dbReference>
<feature type="compositionally biased region" description="Polar residues" evidence="4">
    <location>
        <begin position="432"/>
        <end position="442"/>
    </location>
</feature>
<dbReference type="Gene3D" id="1.20.5.170">
    <property type="match status" value="1"/>
</dbReference>
<proteinExistence type="predicted"/>
<feature type="compositionally biased region" description="Low complexity" evidence="4">
    <location>
        <begin position="685"/>
        <end position="698"/>
    </location>
</feature>